<dbReference type="EMBL" id="MCFJ01000005">
    <property type="protein sequence ID" value="ORY65765.1"/>
    <property type="molecule type" value="Genomic_DNA"/>
</dbReference>
<feature type="non-terminal residue" evidence="1">
    <location>
        <position position="1"/>
    </location>
</feature>
<dbReference type="AlphaFoldDB" id="A0A1Y2E4H4"/>
<dbReference type="InParanoid" id="A0A1Y2E4H4"/>
<comment type="caution">
    <text evidence="1">The sequence shown here is derived from an EMBL/GenBank/DDBJ whole genome shotgun (WGS) entry which is preliminary data.</text>
</comment>
<accession>A0A1Y2E4H4</accession>
<dbReference type="RefSeq" id="XP_040716729.1">
    <property type="nucleotide sequence ID" value="XM_040855666.1"/>
</dbReference>
<organism evidence="1 2">
    <name type="scientific">Pseudomassariella vexata</name>
    <dbReference type="NCBI Taxonomy" id="1141098"/>
    <lineage>
        <taxon>Eukaryota</taxon>
        <taxon>Fungi</taxon>
        <taxon>Dikarya</taxon>
        <taxon>Ascomycota</taxon>
        <taxon>Pezizomycotina</taxon>
        <taxon>Sordariomycetes</taxon>
        <taxon>Xylariomycetidae</taxon>
        <taxon>Amphisphaeriales</taxon>
        <taxon>Pseudomassariaceae</taxon>
        <taxon>Pseudomassariella</taxon>
    </lineage>
</organism>
<name>A0A1Y2E4H4_9PEZI</name>
<reference evidence="1 2" key="1">
    <citation type="submission" date="2016-07" db="EMBL/GenBank/DDBJ databases">
        <title>Pervasive Adenine N6-methylation of Active Genes in Fungi.</title>
        <authorList>
            <consortium name="DOE Joint Genome Institute"/>
            <person name="Mondo S.J."/>
            <person name="Dannebaum R.O."/>
            <person name="Kuo R.C."/>
            <person name="Labutti K."/>
            <person name="Haridas S."/>
            <person name="Kuo A."/>
            <person name="Salamov A."/>
            <person name="Ahrendt S.R."/>
            <person name="Lipzen A."/>
            <person name="Sullivan W."/>
            <person name="Andreopoulos W.B."/>
            <person name="Clum A."/>
            <person name="Lindquist E."/>
            <person name="Daum C."/>
            <person name="Ramamoorthy G.K."/>
            <person name="Gryganskyi A."/>
            <person name="Culley D."/>
            <person name="Magnuson J.K."/>
            <person name="James T.Y."/>
            <person name="O'Malley M.A."/>
            <person name="Stajich J.E."/>
            <person name="Spatafora J.W."/>
            <person name="Visel A."/>
            <person name="Grigoriev I.V."/>
        </authorList>
    </citation>
    <scope>NUCLEOTIDE SEQUENCE [LARGE SCALE GENOMIC DNA]</scope>
    <source>
        <strain evidence="1 2">CBS 129021</strain>
    </source>
</reference>
<evidence type="ECO:0000313" key="2">
    <source>
        <dbReference type="Proteomes" id="UP000193689"/>
    </source>
</evidence>
<gene>
    <name evidence="1" type="ORF">BCR38DRAFT_338993</name>
</gene>
<proteinExistence type="predicted"/>
<keyword evidence="2" id="KW-1185">Reference proteome</keyword>
<sequence>RAGEAKTALAYGFHLLLGLKSSISYRILKMLSPDGKFMTCKFLKLESPPHSGNGSRLLQ</sequence>
<dbReference type="GeneID" id="63771878"/>
<protein>
    <submittedName>
        <fullName evidence="1">Uncharacterized protein</fullName>
    </submittedName>
</protein>
<dbReference type="Proteomes" id="UP000193689">
    <property type="component" value="Unassembled WGS sequence"/>
</dbReference>
<evidence type="ECO:0000313" key="1">
    <source>
        <dbReference type="EMBL" id="ORY65765.1"/>
    </source>
</evidence>